<dbReference type="SMART" id="SM00251">
    <property type="entry name" value="SAM_PNT"/>
    <property type="match status" value="1"/>
</dbReference>
<dbReference type="SUPFAM" id="SSF47769">
    <property type="entry name" value="SAM/Pointed domain"/>
    <property type="match status" value="1"/>
</dbReference>
<organism evidence="3 4">
    <name type="scientific">Meloidogyne javanica</name>
    <name type="common">Root-knot nematode worm</name>
    <dbReference type="NCBI Taxonomy" id="6303"/>
    <lineage>
        <taxon>Eukaryota</taxon>
        <taxon>Metazoa</taxon>
        <taxon>Ecdysozoa</taxon>
        <taxon>Nematoda</taxon>
        <taxon>Chromadorea</taxon>
        <taxon>Rhabditida</taxon>
        <taxon>Tylenchina</taxon>
        <taxon>Tylenchomorpha</taxon>
        <taxon>Tylenchoidea</taxon>
        <taxon>Meloidogynidae</taxon>
        <taxon>Meloidogyninae</taxon>
        <taxon>Meloidogyne</taxon>
        <taxon>Meloidogyne incognita group</taxon>
    </lineage>
</organism>
<dbReference type="PROSITE" id="PS51433">
    <property type="entry name" value="PNT"/>
    <property type="match status" value="1"/>
</dbReference>
<dbReference type="InterPro" id="IPR013761">
    <property type="entry name" value="SAM/pointed_sf"/>
</dbReference>
<dbReference type="AlphaFoldDB" id="A0A915NCF8"/>
<reference evidence="4" key="1">
    <citation type="submission" date="2022-11" db="UniProtKB">
        <authorList>
            <consortium name="WormBaseParasite"/>
        </authorList>
    </citation>
    <scope>IDENTIFICATION</scope>
</reference>
<proteinExistence type="predicted"/>
<evidence type="ECO:0000313" key="3">
    <source>
        <dbReference type="Proteomes" id="UP000887561"/>
    </source>
</evidence>
<dbReference type="Proteomes" id="UP000887561">
    <property type="component" value="Unplaced"/>
</dbReference>
<sequence>MRRFLALGCQEPSLLCCPAEAASPPPLSAFQRSPNNYSVGATTLIPSPNPLSAATTAVDRLFTNIERQLSAKIAFIDPLLLTASGGGGGGGGNGDSNDQQVDLTFLPYEILSHLGWGYNKGNTQNQKLEGGPPQKGLDAFFAALSSANDNGQKQELVEDKVDLMRFKRKEPREWSDDDVIAWILDVARRHRIPCENMNLTKFAKCTGPLLMLMNEQSFKEQDPNYGSLLFGEFCKLVTDENFIDEWMRINGPSCSSSYSDHQRQSSTIKENPPPPQHNYQQQSLQMTGATNNVGNLLMANLALKLSAPQSSDSSGQQGLLLAAAGFAANNQQQQQHYHQQQQRLTGQLPPPLGHLLSPTVGQSSLLALQQQQGGTPTIHAPSPINPSQRQQQIVGAVNHILQQQPGGSQQGIGGRMGVRGMRPGQQRSLKGTLSLECLI</sequence>
<evidence type="ECO:0000313" key="4">
    <source>
        <dbReference type="WBParaSite" id="scaffold940_cov246.g2127"/>
    </source>
</evidence>
<dbReference type="Gene3D" id="1.10.150.50">
    <property type="entry name" value="Transcription Factor, Ets-1"/>
    <property type="match status" value="1"/>
</dbReference>
<evidence type="ECO:0000259" key="2">
    <source>
        <dbReference type="PROSITE" id="PS51433"/>
    </source>
</evidence>
<dbReference type="Pfam" id="PF02198">
    <property type="entry name" value="SAM_PNT"/>
    <property type="match status" value="1"/>
</dbReference>
<feature type="region of interest" description="Disordered" evidence="1">
    <location>
        <begin position="254"/>
        <end position="281"/>
    </location>
</feature>
<dbReference type="WBParaSite" id="scaffold940_cov246.g2127">
    <property type="protein sequence ID" value="scaffold940_cov246.g2127"/>
    <property type="gene ID" value="scaffold940_cov246.g2127"/>
</dbReference>
<accession>A0A915NCF8</accession>
<feature type="domain" description="PNT" evidence="2">
    <location>
        <begin position="153"/>
        <end position="240"/>
    </location>
</feature>
<name>A0A915NCF8_MELJA</name>
<protein>
    <submittedName>
        <fullName evidence="4">PNT domain-containing protein</fullName>
    </submittedName>
</protein>
<keyword evidence="3" id="KW-1185">Reference proteome</keyword>
<dbReference type="InterPro" id="IPR003118">
    <property type="entry name" value="Pointed_dom"/>
</dbReference>
<dbReference type="GO" id="GO:0043565">
    <property type="term" value="F:sequence-specific DNA binding"/>
    <property type="evidence" value="ECO:0007669"/>
    <property type="project" value="InterPro"/>
</dbReference>
<evidence type="ECO:0000256" key="1">
    <source>
        <dbReference type="SAM" id="MobiDB-lite"/>
    </source>
</evidence>